<proteinExistence type="predicted"/>
<gene>
    <name evidence="4" type="ORF">V0U35_07230</name>
</gene>
<dbReference type="RefSeq" id="WP_330196011.1">
    <property type="nucleotide sequence ID" value="NZ_JAZDRO010000002.1"/>
</dbReference>
<dbReference type="PANTHER" id="PTHR45615">
    <property type="entry name" value="MYOSIN HEAVY CHAIN, NON-MUSCLE"/>
    <property type="match status" value="1"/>
</dbReference>
<comment type="caution">
    <text evidence="4">The sequence shown here is derived from an EMBL/GenBank/DDBJ whole genome shotgun (WGS) entry which is preliminary data.</text>
</comment>
<dbReference type="GO" id="GO:0008168">
    <property type="term" value="F:methyltransferase activity"/>
    <property type="evidence" value="ECO:0007669"/>
    <property type="project" value="UniProtKB-KW"/>
</dbReference>
<feature type="coiled-coil region" evidence="1">
    <location>
        <begin position="189"/>
        <end position="232"/>
    </location>
</feature>
<evidence type="ECO:0000313" key="4">
    <source>
        <dbReference type="EMBL" id="MEE2566471.1"/>
    </source>
</evidence>
<feature type="compositionally biased region" description="Basic residues" evidence="2">
    <location>
        <begin position="958"/>
        <end position="978"/>
    </location>
</feature>
<reference evidence="4 5" key="1">
    <citation type="submission" date="2024-01" db="EMBL/GenBank/DDBJ databases">
        <title>Hyphobacterium bacterium isolated from marine sediment.</title>
        <authorList>
            <person name="Zhao S."/>
        </authorList>
    </citation>
    <scope>NUCLEOTIDE SEQUENCE [LARGE SCALE GENOMIC DNA]</scope>
    <source>
        <strain evidence="4 5">Y60-23</strain>
    </source>
</reference>
<sequence>MRSDKSKPQNAAQGSVDEDMLLQHIAALNAKLTVTFEKKIEPLGNQIIAYREVVAPLSQDLKRNLAILTPLLQQIQTLETAVASARESFGQNSESISQELTAARSEISAALNAIETAAQSLSTTAEGPIEQLRQDLGNRLSETAAGIESAVERILSEKGGEDRAAALEEAVSRLEAFQTERTGELSDRLQAANGLLESLGAQVSSLESRSDAAELKSQMEQLQSAIETKLAALGDSGDLKSQLEQVQSAIEAKLAALGDGGDLKSQLEQVQTAIDDRLSSLVDSAAARLESHQADSAGQVVQYLGSLSQRIDAAAALLESGQSSQAAQTGQTTQSLAAVEEKLGTLEERLGSLFGDSIDAQLTTLKGELETFRSEASSSLEAAAQSIRDSDSAELLRATLSAEISRVELALEQKTSQFTESVEAVKYALQTDMSAAYKSWNASLAQLHGAIESLSSRVDSMAEAATASPVVEPEETVYQPVADSNLPDIIRDRVDEVHTRLTNSDWAIQAIGKNMTSLMHEVASMRDDVLSASMARRTYNAVEDIRVLIEDLPKRGGSGAQSEDLAAKLEDTIESVRTAISARPDDVIHTLEAAKAEILDTLNQTSGGLNGPLEESRREIVAAINALQSINNEIGSQIGQSIASHSRDIMRQLEQHLSPKPAEPVAGPEQPTALAAIEAAALQKMAWTKPFTGKSPAPLEGYDGDMALDMLKEHDPVTFNHWHTAFEAGSKAYAQSRTDNCSTWERQLTRRFRDYLSLFANGPILDIGCGPHATPAYLDGYPSAQVTGLEPLPLLEEPRFPVVRGVSEFLPWPDASFGTVVNATAIDHVMDLEKALEETHRVLKADGLFVLWYADVAGTEDYTAKAPKDRAPVDDFHLFHVSSDWFDPVIARWFDVVDLRRFQADDRVSDVFAVYRPRESVRQTSNRPVGASDGAAKRSNRTPSPSRTGQKRSAASGKKTKATSTKRKTGGRKTAKNA</sequence>
<accession>A0ABU7LY31</accession>
<evidence type="ECO:0000313" key="5">
    <source>
        <dbReference type="Proteomes" id="UP001310692"/>
    </source>
</evidence>
<keyword evidence="5" id="KW-1185">Reference proteome</keyword>
<evidence type="ECO:0000256" key="1">
    <source>
        <dbReference type="SAM" id="Coils"/>
    </source>
</evidence>
<dbReference type="CDD" id="cd02440">
    <property type="entry name" value="AdoMet_MTases"/>
    <property type="match status" value="1"/>
</dbReference>
<keyword evidence="4" id="KW-0808">Transferase</keyword>
<dbReference type="Gene3D" id="3.40.50.150">
    <property type="entry name" value="Vaccinia Virus protein VP39"/>
    <property type="match status" value="1"/>
</dbReference>
<dbReference type="InterPro" id="IPR013216">
    <property type="entry name" value="Methyltransf_11"/>
</dbReference>
<dbReference type="Pfam" id="PF08241">
    <property type="entry name" value="Methyltransf_11"/>
    <property type="match status" value="1"/>
</dbReference>
<feature type="region of interest" description="Disordered" evidence="2">
    <location>
        <begin position="920"/>
        <end position="978"/>
    </location>
</feature>
<dbReference type="Proteomes" id="UP001310692">
    <property type="component" value="Unassembled WGS sequence"/>
</dbReference>
<evidence type="ECO:0000259" key="3">
    <source>
        <dbReference type="Pfam" id="PF08241"/>
    </source>
</evidence>
<evidence type="ECO:0000256" key="2">
    <source>
        <dbReference type="SAM" id="MobiDB-lite"/>
    </source>
</evidence>
<organism evidence="4 5">
    <name type="scientific">Hyphobacterium marinum</name>
    <dbReference type="NCBI Taxonomy" id="3116574"/>
    <lineage>
        <taxon>Bacteria</taxon>
        <taxon>Pseudomonadati</taxon>
        <taxon>Pseudomonadota</taxon>
        <taxon>Alphaproteobacteria</taxon>
        <taxon>Maricaulales</taxon>
        <taxon>Maricaulaceae</taxon>
        <taxon>Hyphobacterium</taxon>
    </lineage>
</organism>
<keyword evidence="1" id="KW-0175">Coiled coil</keyword>
<name>A0ABU7LY31_9PROT</name>
<feature type="domain" description="Methyltransferase type 11" evidence="3">
    <location>
        <begin position="765"/>
        <end position="851"/>
    </location>
</feature>
<dbReference type="SUPFAM" id="SSF53335">
    <property type="entry name" value="S-adenosyl-L-methionine-dependent methyltransferases"/>
    <property type="match status" value="1"/>
</dbReference>
<dbReference type="InterPro" id="IPR029063">
    <property type="entry name" value="SAM-dependent_MTases_sf"/>
</dbReference>
<dbReference type="GO" id="GO:0032259">
    <property type="term" value="P:methylation"/>
    <property type="evidence" value="ECO:0007669"/>
    <property type="project" value="UniProtKB-KW"/>
</dbReference>
<protein>
    <submittedName>
        <fullName evidence="4">Methyltransferase domain-containing protein</fullName>
    </submittedName>
</protein>
<dbReference type="PANTHER" id="PTHR45615:SF80">
    <property type="entry name" value="GRIP DOMAIN-CONTAINING PROTEIN"/>
    <property type="match status" value="1"/>
</dbReference>
<dbReference type="EMBL" id="JAZDRO010000002">
    <property type="protein sequence ID" value="MEE2566471.1"/>
    <property type="molecule type" value="Genomic_DNA"/>
</dbReference>
<keyword evidence="4" id="KW-0489">Methyltransferase</keyword>